<evidence type="ECO:0000256" key="1">
    <source>
        <dbReference type="ARBA" id="ARBA00023157"/>
    </source>
</evidence>
<dbReference type="AlphaFoldDB" id="A0A9P0BH53"/>
<keyword evidence="2" id="KW-0732">Signal</keyword>
<feature type="domain" description="Fibronectin type-III" evidence="3">
    <location>
        <begin position="140"/>
        <end position="238"/>
    </location>
</feature>
<dbReference type="GO" id="GO:0098609">
    <property type="term" value="P:cell-cell adhesion"/>
    <property type="evidence" value="ECO:0007669"/>
    <property type="project" value="TreeGrafter"/>
</dbReference>
<dbReference type="SUPFAM" id="SSF49265">
    <property type="entry name" value="Fibronectin type III"/>
    <property type="match status" value="1"/>
</dbReference>
<dbReference type="Proteomes" id="UP001154078">
    <property type="component" value="Chromosome 8"/>
</dbReference>
<dbReference type="SMART" id="SM00060">
    <property type="entry name" value="FN3"/>
    <property type="match status" value="1"/>
</dbReference>
<feature type="chain" id="PRO_5040138625" description="Fibronectin type-III domain-containing protein" evidence="2">
    <location>
        <begin position="28"/>
        <end position="292"/>
    </location>
</feature>
<accession>A0A9P0BH53</accession>
<name>A0A9P0BH53_BRAAE</name>
<reference evidence="4" key="1">
    <citation type="submission" date="2021-12" db="EMBL/GenBank/DDBJ databases">
        <authorList>
            <person name="King R."/>
        </authorList>
    </citation>
    <scope>NUCLEOTIDE SEQUENCE</scope>
</reference>
<dbReference type="SUPFAM" id="SSF48726">
    <property type="entry name" value="Immunoglobulin"/>
    <property type="match status" value="1"/>
</dbReference>
<dbReference type="InterPro" id="IPR036116">
    <property type="entry name" value="FN3_sf"/>
</dbReference>
<feature type="signal peptide" evidence="2">
    <location>
        <begin position="1"/>
        <end position="27"/>
    </location>
</feature>
<dbReference type="InterPro" id="IPR003961">
    <property type="entry name" value="FN3_dom"/>
</dbReference>
<dbReference type="Pfam" id="PF00041">
    <property type="entry name" value="fn3"/>
    <property type="match status" value="1"/>
</dbReference>
<sequence length="292" mass="33142">MCIMWTLLTSFLTVLSVLTVTFTTGFAERRNFDVTSLHTEIITVKAGENKSLPCPGVNEHSLVSALEWFTLTHQIKLVEFASDSTTVWDHEHRISLILENYALNFHPAVAEDSGDYICLVNSRPKPDGIIRFIVKDVPDPPGRPLFMSFTSRSVNLSWAPSQHTHYSPIINYVIHVRVGEEGEWDEMDTVLTKNNETIYHIKNLHPYTVYSFRVIAVNELGESQPMPTGKPTITTAHNTSASAIHISWRAPPSDMIHGEFLGYRIAYRPRDMGNEAFQEVYIRDPSVEVIHF</sequence>
<gene>
    <name evidence="4" type="ORF">MELIAE_LOCUS11211</name>
</gene>
<dbReference type="PROSITE" id="PS50853">
    <property type="entry name" value="FN3"/>
    <property type="match status" value="1"/>
</dbReference>
<dbReference type="PRINTS" id="PR00014">
    <property type="entry name" value="FNTYPEIII"/>
</dbReference>
<dbReference type="InterPro" id="IPR003599">
    <property type="entry name" value="Ig_sub"/>
</dbReference>
<dbReference type="PANTHER" id="PTHR44170">
    <property type="entry name" value="PROTEIN SIDEKICK"/>
    <property type="match status" value="1"/>
</dbReference>
<dbReference type="SMART" id="SM00409">
    <property type="entry name" value="IG"/>
    <property type="match status" value="1"/>
</dbReference>
<evidence type="ECO:0000313" key="4">
    <source>
        <dbReference type="EMBL" id="CAH0561936.1"/>
    </source>
</evidence>
<dbReference type="Gene3D" id="2.60.40.10">
    <property type="entry name" value="Immunoglobulins"/>
    <property type="match status" value="3"/>
</dbReference>
<dbReference type="PANTHER" id="PTHR44170:SF54">
    <property type="entry name" value="FI24025P1"/>
    <property type="match status" value="1"/>
</dbReference>
<proteinExistence type="predicted"/>
<keyword evidence="5" id="KW-1185">Reference proteome</keyword>
<dbReference type="InterPro" id="IPR036179">
    <property type="entry name" value="Ig-like_dom_sf"/>
</dbReference>
<evidence type="ECO:0000313" key="5">
    <source>
        <dbReference type="Proteomes" id="UP001154078"/>
    </source>
</evidence>
<organism evidence="4 5">
    <name type="scientific">Brassicogethes aeneus</name>
    <name type="common">Rape pollen beetle</name>
    <name type="synonym">Meligethes aeneus</name>
    <dbReference type="NCBI Taxonomy" id="1431903"/>
    <lineage>
        <taxon>Eukaryota</taxon>
        <taxon>Metazoa</taxon>
        <taxon>Ecdysozoa</taxon>
        <taxon>Arthropoda</taxon>
        <taxon>Hexapoda</taxon>
        <taxon>Insecta</taxon>
        <taxon>Pterygota</taxon>
        <taxon>Neoptera</taxon>
        <taxon>Endopterygota</taxon>
        <taxon>Coleoptera</taxon>
        <taxon>Polyphaga</taxon>
        <taxon>Cucujiformia</taxon>
        <taxon>Nitidulidae</taxon>
        <taxon>Meligethinae</taxon>
        <taxon>Brassicogethes</taxon>
    </lineage>
</organism>
<protein>
    <recommendedName>
        <fullName evidence="3">Fibronectin type-III domain-containing protein</fullName>
    </recommendedName>
</protein>
<dbReference type="OrthoDB" id="6138780at2759"/>
<keyword evidence="1" id="KW-1015">Disulfide bond</keyword>
<dbReference type="EMBL" id="OV121139">
    <property type="protein sequence ID" value="CAH0561936.1"/>
    <property type="molecule type" value="Genomic_DNA"/>
</dbReference>
<dbReference type="InterPro" id="IPR013783">
    <property type="entry name" value="Ig-like_fold"/>
</dbReference>
<evidence type="ECO:0000256" key="2">
    <source>
        <dbReference type="SAM" id="SignalP"/>
    </source>
</evidence>
<evidence type="ECO:0000259" key="3">
    <source>
        <dbReference type="PROSITE" id="PS50853"/>
    </source>
</evidence>
<dbReference type="CDD" id="cd00063">
    <property type="entry name" value="FN3"/>
    <property type="match status" value="2"/>
</dbReference>